<protein>
    <recommendedName>
        <fullName evidence="3">MBL fold metallo-hydrolase</fullName>
    </recommendedName>
</protein>
<name>A0ABT4EC99_PAEAL</name>
<evidence type="ECO:0008006" key="3">
    <source>
        <dbReference type="Google" id="ProtNLM"/>
    </source>
</evidence>
<dbReference type="RefSeq" id="WP_268632519.1">
    <property type="nucleotide sequence ID" value="NZ_JAMDLY010000014.1"/>
</dbReference>
<dbReference type="Proteomes" id="UP001527090">
    <property type="component" value="Unassembled WGS sequence"/>
</dbReference>
<proteinExistence type="predicted"/>
<accession>A0ABT4EC99</accession>
<evidence type="ECO:0000313" key="1">
    <source>
        <dbReference type="EMBL" id="MCY9531364.1"/>
    </source>
</evidence>
<gene>
    <name evidence="1" type="ORF">M5X04_18820</name>
</gene>
<evidence type="ECO:0000313" key="2">
    <source>
        <dbReference type="Proteomes" id="UP001527090"/>
    </source>
</evidence>
<keyword evidence="2" id="KW-1185">Reference proteome</keyword>
<reference evidence="1 2" key="1">
    <citation type="submission" date="2022-05" db="EMBL/GenBank/DDBJ databases">
        <title>Genome Sequencing of Bee-Associated Microbes.</title>
        <authorList>
            <person name="Dunlap C."/>
        </authorList>
    </citation>
    <scope>NUCLEOTIDE SEQUENCE [LARGE SCALE GENOMIC DNA]</scope>
    <source>
        <strain evidence="1 2">NRRL NRS-750</strain>
    </source>
</reference>
<sequence length="64" mass="7031">MQIIGHTPCKLGKAEFDRISNTLIIDTGAYRPVGLTAVKVDQDGEIEEIIFEPTLLIDVMSEKG</sequence>
<dbReference type="EMBL" id="JAMDLY010000014">
    <property type="protein sequence ID" value="MCY9531364.1"/>
    <property type="molecule type" value="Genomic_DNA"/>
</dbReference>
<comment type="caution">
    <text evidence="1">The sequence shown here is derived from an EMBL/GenBank/DDBJ whole genome shotgun (WGS) entry which is preliminary data.</text>
</comment>
<organism evidence="1 2">
    <name type="scientific">Paenibacillus alvei</name>
    <name type="common">Bacillus alvei</name>
    <dbReference type="NCBI Taxonomy" id="44250"/>
    <lineage>
        <taxon>Bacteria</taxon>
        <taxon>Bacillati</taxon>
        <taxon>Bacillota</taxon>
        <taxon>Bacilli</taxon>
        <taxon>Bacillales</taxon>
        <taxon>Paenibacillaceae</taxon>
        <taxon>Paenibacillus</taxon>
    </lineage>
</organism>